<gene>
    <name evidence="18" type="primary">hicd</name>
    <name evidence="18" type="ORF">Mterra_02105</name>
</gene>
<dbReference type="EC" id="1.1.1.286" evidence="14"/>
<evidence type="ECO:0000256" key="2">
    <source>
        <dbReference type="ARBA" id="ARBA00007769"/>
    </source>
</evidence>
<dbReference type="GO" id="GO:0006102">
    <property type="term" value="P:isocitrate metabolic process"/>
    <property type="evidence" value="ECO:0007669"/>
    <property type="project" value="TreeGrafter"/>
</dbReference>
<dbReference type="GO" id="GO:0000287">
    <property type="term" value="F:magnesium ion binding"/>
    <property type="evidence" value="ECO:0007669"/>
    <property type="project" value="InterPro"/>
</dbReference>
<dbReference type="GO" id="GO:0047046">
    <property type="term" value="F:homoisocitrate dehydrogenase activity"/>
    <property type="evidence" value="ECO:0007669"/>
    <property type="project" value="RHEA"/>
</dbReference>
<dbReference type="OrthoDB" id="9806254at2"/>
<comment type="catalytic activity">
    <reaction evidence="10">
        <text>(2R,3S)-homoisocitrate + NAD(+) = 2-oxoadipate + CO2 + NADH</text>
        <dbReference type="Rhea" id="RHEA:11900"/>
        <dbReference type="ChEBI" id="CHEBI:15404"/>
        <dbReference type="ChEBI" id="CHEBI:16526"/>
        <dbReference type="ChEBI" id="CHEBI:57499"/>
        <dbReference type="ChEBI" id="CHEBI:57540"/>
        <dbReference type="ChEBI" id="CHEBI:57945"/>
        <dbReference type="EC" id="1.1.1.286"/>
    </reaction>
    <physiologicalReaction direction="left-to-right" evidence="10">
        <dbReference type="Rhea" id="RHEA:11901"/>
    </physiologicalReaction>
</comment>
<comment type="catalytic activity">
    <reaction evidence="9">
        <text>D-threo-isocitrate + NAD(+) = 2-oxoglutarate + CO2 + NADH</text>
        <dbReference type="Rhea" id="RHEA:23632"/>
        <dbReference type="ChEBI" id="CHEBI:15562"/>
        <dbReference type="ChEBI" id="CHEBI:16526"/>
        <dbReference type="ChEBI" id="CHEBI:16810"/>
        <dbReference type="ChEBI" id="CHEBI:57540"/>
        <dbReference type="ChEBI" id="CHEBI:57945"/>
        <dbReference type="EC" id="1.1.1.286"/>
    </reaction>
    <physiologicalReaction direction="left-to-right" evidence="9">
        <dbReference type="Rhea" id="RHEA:23633"/>
    </physiologicalReaction>
</comment>
<evidence type="ECO:0000256" key="4">
    <source>
        <dbReference type="ARBA" id="ARBA00022723"/>
    </source>
</evidence>
<dbReference type="GO" id="GO:0004449">
    <property type="term" value="F:isocitrate dehydrogenase (NAD+) activity"/>
    <property type="evidence" value="ECO:0007669"/>
    <property type="project" value="TreeGrafter"/>
</dbReference>
<name>A0A399EJ74_9DEIN</name>
<evidence type="ECO:0000256" key="10">
    <source>
        <dbReference type="ARBA" id="ARBA00051094"/>
    </source>
</evidence>
<dbReference type="Proteomes" id="UP000265715">
    <property type="component" value="Unassembled WGS sequence"/>
</dbReference>
<dbReference type="Gene3D" id="3.40.718.10">
    <property type="entry name" value="Isopropylmalate Dehydrogenase"/>
    <property type="match status" value="1"/>
</dbReference>
<keyword evidence="8" id="KW-0457">Lysine biosynthesis</keyword>
<accession>A0A399EJ74</accession>
<evidence type="ECO:0000256" key="5">
    <source>
        <dbReference type="ARBA" id="ARBA00022842"/>
    </source>
</evidence>
<evidence type="ECO:0000256" key="15">
    <source>
        <dbReference type="ARBA" id="ARBA00071278"/>
    </source>
</evidence>
<keyword evidence="3" id="KW-0028">Amino-acid biosynthesis</keyword>
<feature type="domain" description="Isopropylmalate dehydrogenase-like" evidence="17">
    <location>
        <begin position="6"/>
        <end position="331"/>
    </location>
</feature>
<evidence type="ECO:0000256" key="12">
    <source>
        <dbReference type="ARBA" id="ARBA00060720"/>
    </source>
</evidence>
<dbReference type="Pfam" id="PF00180">
    <property type="entry name" value="Iso_dh"/>
    <property type="match status" value="1"/>
</dbReference>
<dbReference type="PANTHER" id="PTHR11835">
    <property type="entry name" value="DECARBOXYLATING DEHYDROGENASES-ISOCITRATE, ISOPROPYLMALATE, TARTRATE"/>
    <property type="match status" value="1"/>
</dbReference>
<dbReference type="EMBL" id="QXDL01000081">
    <property type="protein sequence ID" value="RIH83998.1"/>
    <property type="molecule type" value="Genomic_DNA"/>
</dbReference>
<sequence>MSRTYKICLIEGDGIGHEVIPAARLVLEATGLKFDFVEAEAGWETFERVGISVPEETVEKIASTDATLFGAASSPNKKVPGFFGAIRYLRKRLDLFANVRPAKYHPVPGAREGVDLIVVRENTEGLYVEQERSYLGGELAIADTVITRKASSRIGEYALKLAMTRPRKQLHVAHKANVLPLTQGLFLNTVLEQAKNYPEVKTQDIIIDNCAMQLVIRPERFDVLVTTNLFGDIISDLTAGLVGGLGIAASGNIGLDNAIFEPVHGSAPDIAGKGIANPAATILSAAMMLDHLGEHEAARRLERAVDRVLENGPRTPDLGGDANTETFAKAVAAAL</sequence>
<comment type="cofactor">
    <cofactor evidence="1">
        <name>Mg(2+)</name>
        <dbReference type="ChEBI" id="CHEBI:18420"/>
    </cofactor>
</comment>
<keyword evidence="4" id="KW-0479">Metal-binding</keyword>
<proteinExistence type="inferred from homology"/>
<evidence type="ECO:0000256" key="16">
    <source>
        <dbReference type="ARBA" id="ARBA00076472"/>
    </source>
</evidence>
<evidence type="ECO:0000313" key="19">
    <source>
        <dbReference type="Proteomes" id="UP000265715"/>
    </source>
</evidence>
<comment type="similarity">
    <text evidence="2">Belongs to the isocitrate and isopropylmalate dehydrogenases family.</text>
</comment>
<reference evidence="18 19" key="1">
    <citation type="submission" date="2018-08" db="EMBL/GenBank/DDBJ databases">
        <title>Meiothermus terrae DSM 26712 genome sequencing project.</title>
        <authorList>
            <person name="Da Costa M.S."/>
            <person name="Albuquerque L."/>
            <person name="Raposo P."/>
            <person name="Froufe H.J.C."/>
            <person name="Barroso C.S."/>
            <person name="Egas C."/>
        </authorList>
    </citation>
    <scope>NUCLEOTIDE SEQUENCE [LARGE SCALE GENOMIC DNA]</scope>
    <source>
        <strain evidence="18 19">DSM 26712</strain>
    </source>
</reference>
<keyword evidence="7" id="KW-0520">NAD</keyword>
<dbReference type="SUPFAM" id="SSF53659">
    <property type="entry name" value="Isocitrate/Isopropylmalate dehydrogenase-like"/>
    <property type="match status" value="1"/>
</dbReference>
<comment type="function">
    <text evidence="11">Catalyzes the NAD(+)-dependent oxidative decarboxylation of homoisocitrate to 2-oxoadipate (alpha-ketoadipate), a reaction involved in lysine biosynthesis through the alpha-aminoadipate pathway. In addition, has high activity with isocitrate, but is inactive with 3-isopropylmalate.</text>
</comment>
<evidence type="ECO:0000256" key="11">
    <source>
        <dbReference type="ARBA" id="ARBA00054060"/>
    </source>
</evidence>
<comment type="pathway">
    <text evidence="12">Amino-acid biosynthesis; L-lysine biosynthesis via AAA pathway; L-alpha-aminoadipate from 2-oxoglutarate: step 4/5.</text>
</comment>
<protein>
    <recommendedName>
        <fullName evidence="15">Isocitrate/homoisocitrate dehydrogenase</fullName>
        <ecNumber evidence="14">1.1.1.286</ecNumber>
    </recommendedName>
    <alternativeName>
        <fullName evidence="16">Homoisocitrate dehydrogenase</fullName>
    </alternativeName>
</protein>
<keyword evidence="6 18" id="KW-0560">Oxidoreductase</keyword>
<dbReference type="InterPro" id="IPR024084">
    <property type="entry name" value="IsoPropMal-DH-like_dom"/>
</dbReference>
<comment type="caution">
    <text evidence="18">The sequence shown here is derived from an EMBL/GenBank/DDBJ whole genome shotgun (WGS) entry which is preliminary data.</text>
</comment>
<dbReference type="AlphaFoldDB" id="A0A399EJ74"/>
<dbReference type="GO" id="GO:0051287">
    <property type="term" value="F:NAD binding"/>
    <property type="evidence" value="ECO:0007669"/>
    <property type="project" value="InterPro"/>
</dbReference>
<dbReference type="SMART" id="SM01329">
    <property type="entry name" value="Iso_dh"/>
    <property type="match status" value="1"/>
</dbReference>
<dbReference type="PROSITE" id="PS00470">
    <property type="entry name" value="IDH_IMDH"/>
    <property type="match status" value="1"/>
</dbReference>
<evidence type="ECO:0000256" key="1">
    <source>
        <dbReference type="ARBA" id="ARBA00001946"/>
    </source>
</evidence>
<organism evidence="18 19">
    <name type="scientific">Calidithermus terrae</name>
    <dbReference type="NCBI Taxonomy" id="1408545"/>
    <lineage>
        <taxon>Bacteria</taxon>
        <taxon>Thermotogati</taxon>
        <taxon>Deinococcota</taxon>
        <taxon>Deinococci</taxon>
        <taxon>Thermales</taxon>
        <taxon>Thermaceae</taxon>
        <taxon>Calidithermus</taxon>
    </lineage>
</organism>
<dbReference type="PANTHER" id="PTHR11835:SF34">
    <property type="entry name" value="ISOCITRATE DEHYDROGENASE [NAD] SUBUNIT ALPHA, MITOCHONDRIAL"/>
    <property type="match status" value="1"/>
</dbReference>
<evidence type="ECO:0000256" key="3">
    <source>
        <dbReference type="ARBA" id="ARBA00022605"/>
    </source>
</evidence>
<keyword evidence="19" id="KW-1185">Reference proteome</keyword>
<evidence type="ECO:0000259" key="17">
    <source>
        <dbReference type="SMART" id="SM01329"/>
    </source>
</evidence>
<comment type="subunit">
    <text evidence="13">Homotetramer. Dimer of dimers. The homotetramer can transiently dissociate into homodimers.</text>
</comment>
<dbReference type="GO" id="GO:0033708">
    <property type="term" value="F:isocitrate-homoisocitrate dehydrogenase activity"/>
    <property type="evidence" value="ECO:0007669"/>
    <property type="project" value="UniProtKB-EC"/>
</dbReference>
<dbReference type="RefSeq" id="WP_119315173.1">
    <property type="nucleotide sequence ID" value="NZ_QXDL01000081.1"/>
</dbReference>
<dbReference type="InterPro" id="IPR019818">
    <property type="entry name" value="IsoCit/isopropylmalate_DH_CS"/>
</dbReference>
<dbReference type="FunFam" id="3.40.718.10:FF:000019">
    <property type="entry name" value="Homoisocitrate dehydrogenase"/>
    <property type="match status" value="1"/>
</dbReference>
<evidence type="ECO:0000313" key="18">
    <source>
        <dbReference type="EMBL" id="RIH83998.1"/>
    </source>
</evidence>
<keyword evidence="5" id="KW-0460">Magnesium</keyword>
<evidence type="ECO:0000256" key="8">
    <source>
        <dbReference type="ARBA" id="ARBA00023154"/>
    </source>
</evidence>
<evidence type="ECO:0000256" key="9">
    <source>
        <dbReference type="ARBA" id="ARBA00050979"/>
    </source>
</evidence>
<dbReference type="GO" id="GO:0006099">
    <property type="term" value="P:tricarboxylic acid cycle"/>
    <property type="evidence" value="ECO:0007669"/>
    <property type="project" value="TreeGrafter"/>
</dbReference>
<evidence type="ECO:0000256" key="7">
    <source>
        <dbReference type="ARBA" id="ARBA00023027"/>
    </source>
</evidence>
<evidence type="ECO:0000256" key="6">
    <source>
        <dbReference type="ARBA" id="ARBA00023002"/>
    </source>
</evidence>
<evidence type="ECO:0000256" key="13">
    <source>
        <dbReference type="ARBA" id="ARBA00063123"/>
    </source>
</evidence>
<evidence type="ECO:0000256" key="14">
    <source>
        <dbReference type="ARBA" id="ARBA00066849"/>
    </source>
</evidence>
<dbReference type="GO" id="GO:0009085">
    <property type="term" value="P:lysine biosynthetic process"/>
    <property type="evidence" value="ECO:0007669"/>
    <property type="project" value="UniProtKB-KW"/>
</dbReference>